<dbReference type="Proteomes" id="UP000018144">
    <property type="component" value="Unassembled WGS sequence"/>
</dbReference>
<evidence type="ECO:0000313" key="1">
    <source>
        <dbReference type="EMBL" id="CCX16703.1"/>
    </source>
</evidence>
<keyword evidence="2" id="KW-1185">Reference proteome</keyword>
<evidence type="ECO:0000313" key="2">
    <source>
        <dbReference type="Proteomes" id="UP000018144"/>
    </source>
</evidence>
<accession>U4LB73</accession>
<reference evidence="1 2" key="1">
    <citation type="journal article" date="2013" name="PLoS Genet.">
        <title>The genome and development-dependent transcriptomes of Pyronema confluens: a window into fungal evolution.</title>
        <authorList>
            <person name="Traeger S."/>
            <person name="Altegoer F."/>
            <person name="Freitag M."/>
            <person name="Gabaldon T."/>
            <person name="Kempken F."/>
            <person name="Kumar A."/>
            <person name="Marcet-Houben M."/>
            <person name="Poggeler S."/>
            <person name="Stajich J.E."/>
            <person name="Nowrousian M."/>
        </authorList>
    </citation>
    <scope>NUCLEOTIDE SEQUENCE [LARGE SCALE GENOMIC DNA]</scope>
    <source>
        <strain evidence="2">CBS 100304</strain>
        <tissue evidence="1">Vegetative mycelium</tissue>
    </source>
</reference>
<organism evidence="1 2">
    <name type="scientific">Pyronema omphalodes (strain CBS 100304)</name>
    <name type="common">Pyronema confluens</name>
    <dbReference type="NCBI Taxonomy" id="1076935"/>
    <lineage>
        <taxon>Eukaryota</taxon>
        <taxon>Fungi</taxon>
        <taxon>Dikarya</taxon>
        <taxon>Ascomycota</taxon>
        <taxon>Pezizomycotina</taxon>
        <taxon>Pezizomycetes</taxon>
        <taxon>Pezizales</taxon>
        <taxon>Pyronemataceae</taxon>
        <taxon>Pyronema</taxon>
    </lineage>
</organism>
<name>U4LB73_PYROM</name>
<dbReference type="EMBL" id="HF936502">
    <property type="protein sequence ID" value="CCX16703.1"/>
    <property type="molecule type" value="Genomic_DNA"/>
</dbReference>
<dbReference type="AlphaFoldDB" id="U4LB73"/>
<gene>
    <name evidence="1" type="ORF">PCON_03444</name>
</gene>
<sequence>MGPENGQVRFQRPKVLACASTRYRKTEGWIEGTGFLAEKVSVYGWHDGEETWKQHMGACAFLGYRSHFFRPADYFLIRRVRRPSTEIIMPSLARASTNLISFLIPLRAGEI</sequence>
<proteinExistence type="predicted"/>
<protein>
    <submittedName>
        <fullName evidence="1">Uncharacterized protein</fullName>
    </submittedName>
</protein>